<dbReference type="PANTHER" id="PTHR43288:SF1">
    <property type="entry name" value="GLYCYL-RADICAL ENZYME ACTIVATING ENZYME MJ0021-RELATED"/>
    <property type="match status" value="1"/>
</dbReference>
<evidence type="ECO:0000256" key="1">
    <source>
        <dbReference type="ARBA" id="ARBA00022691"/>
    </source>
</evidence>
<evidence type="ECO:0000313" key="7">
    <source>
        <dbReference type="EMBL" id="AET65699.1"/>
    </source>
</evidence>
<reference evidence="7 8" key="1">
    <citation type="journal article" date="2012" name="PLoS ONE">
        <title>The genome characteristics and predicted function of methyl-group oxidation pathway in the obligate aceticlastic methanogens, Methanosaeta spp.</title>
        <authorList>
            <person name="Zhu J."/>
            <person name="Zheng H."/>
            <person name="Ai G."/>
            <person name="Zhang G."/>
            <person name="Liu D."/>
            <person name="Liu X."/>
            <person name="Dong X."/>
        </authorList>
    </citation>
    <scope>NUCLEOTIDE SEQUENCE [LARGE SCALE GENOMIC DNA]</scope>
    <source>
        <strain evidence="7 8">6Ac</strain>
    </source>
</reference>
<evidence type="ECO:0000256" key="2">
    <source>
        <dbReference type="ARBA" id="ARBA00022723"/>
    </source>
</evidence>
<dbReference type="GO" id="GO:0051536">
    <property type="term" value="F:iron-sulfur cluster binding"/>
    <property type="evidence" value="ECO:0007669"/>
    <property type="project" value="UniProtKB-KW"/>
</dbReference>
<keyword evidence="4" id="KW-0411">Iron-sulfur</keyword>
<dbReference type="HOGENOM" id="CLU_053467_0_0_2"/>
<dbReference type="STRING" id="1110509.Mhar_2348"/>
<keyword evidence="8" id="KW-1185">Reference proteome</keyword>
<evidence type="ECO:0000259" key="6">
    <source>
        <dbReference type="Pfam" id="PF26257"/>
    </source>
</evidence>
<keyword evidence="2" id="KW-0479">Metal-binding</keyword>
<keyword evidence="1" id="KW-0949">S-adenosyl-L-methionine</keyword>
<dbReference type="SUPFAM" id="SSF102114">
    <property type="entry name" value="Radical SAM enzymes"/>
    <property type="match status" value="1"/>
</dbReference>
<name>G7WQR5_METH6</name>
<dbReference type="Gene3D" id="3.20.20.70">
    <property type="entry name" value="Aldolase class I"/>
    <property type="match status" value="1"/>
</dbReference>
<dbReference type="PANTHER" id="PTHR43288">
    <property type="entry name" value="BIOTIN SYNTHASE-RELATED PROTEIN, RADICAL SAM SUPERFAMILY"/>
    <property type="match status" value="1"/>
</dbReference>
<evidence type="ECO:0000313" key="8">
    <source>
        <dbReference type="Proteomes" id="UP000005877"/>
    </source>
</evidence>
<dbReference type="Pfam" id="PF04055">
    <property type="entry name" value="Radical_SAM"/>
    <property type="match status" value="1"/>
</dbReference>
<evidence type="ECO:0000256" key="4">
    <source>
        <dbReference type="ARBA" id="ARBA00023014"/>
    </source>
</evidence>
<evidence type="ECO:0000256" key="3">
    <source>
        <dbReference type="ARBA" id="ARBA00023004"/>
    </source>
</evidence>
<feature type="domain" description="DUF8061" evidence="6">
    <location>
        <begin position="292"/>
        <end position="384"/>
    </location>
</feature>
<keyword evidence="3" id="KW-0408">Iron</keyword>
<dbReference type="CDD" id="cd01335">
    <property type="entry name" value="Radical_SAM"/>
    <property type="match status" value="1"/>
</dbReference>
<accession>G7WQR5</accession>
<dbReference type="GO" id="GO:0003824">
    <property type="term" value="F:catalytic activity"/>
    <property type="evidence" value="ECO:0007669"/>
    <property type="project" value="InterPro"/>
</dbReference>
<dbReference type="SFLD" id="SFLDG01108">
    <property type="entry name" value="Uncharacterised_Radical_SAM_Su"/>
    <property type="match status" value="1"/>
</dbReference>
<dbReference type="KEGG" id="mhi:Mhar_2348"/>
<dbReference type="PATRIC" id="fig|1110509.7.peg.2598"/>
<dbReference type="InterPro" id="IPR058374">
    <property type="entry name" value="DUF8061"/>
</dbReference>
<dbReference type="InterPro" id="IPR013785">
    <property type="entry name" value="Aldolase_TIM"/>
</dbReference>
<evidence type="ECO:0000259" key="5">
    <source>
        <dbReference type="Pfam" id="PF04055"/>
    </source>
</evidence>
<dbReference type="AlphaFoldDB" id="G7WQR5"/>
<dbReference type="Proteomes" id="UP000005877">
    <property type="component" value="Chromosome"/>
</dbReference>
<feature type="domain" description="Radical SAM core" evidence="5">
    <location>
        <begin position="55"/>
        <end position="159"/>
    </location>
</feature>
<dbReference type="InterPro" id="IPR040087">
    <property type="entry name" value="MJ0021-like"/>
</dbReference>
<sequence>MAPGRRLQTYLTEEGASAPDMTDREWVSEFTGSFSSYLSPGCRICRQGASLVLFVTGVCDRGCFYCPLSEERRGIDIAYANERRAESDSEIIEEAHAIGALGTGITGGEPLLKMEFVLKSIRALKGEFGEEHHIHLYTGSKPGPSSLRDLAEAGLDEIRFHPPMSEWSEPGWLYKTLLDAKALGLLAGVEIPALGPAPAIVEAVRRADAFLNLNELEFSETNQEALRRLGFRSQDYGCGAVGSELAAEHFRVEGLRVHYCSSAFKDAVQLRERLKRRAERTARPFDLATEDGTLIYGVILPCDEAGGADGAGAGIAGLGLASAVERLKGLGVPEELYSISEGRIEIAGWILEDIVQELEPMGWELALEERYPIEGGPVVERIPL</sequence>
<dbReference type="InterPro" id="IPR058240">
    <property type="entry name" value="rSAM_sf"/>
</dbReference>
<organism evidence="7 8">
    <name type="scientific">Methanothrix harundinacea (strain 6Ac)</name>
    <name type="common">Methanosaeta harundinacea</name>
    <dbReference type="NCBI Taxonomy" id="1110509"/>
    <lineage>
        <taxon>Archaea</taxon>
        <taxon>Methanobacteriati</taxon>
        <taxon>Methanobacteriota</taxon>
        <taxon>Stenosarchaea group</taxon>
        <taxon>Methanomicrobia</taxon>
        <taxon>Methanotrichales</taxon>
        <taxon>Methanotrichaceae</taxon>
        <taxon>Methanothrix</taxon>
    </lineage>
</organism>
<gene>
    <name evidence="7" type="ordered locus">Mhar_2348</name>
</gene>
<dbReference type="SFLD" id="SFLDS00029">
    <property type="entry name" value="Radical_SAM"/>
    <property type="match status" value="1"/>
</dbReference>
<dbReference type="InterPro" id="IPR007197">
    <property type="entry name" value="rSAM"/>
</dbReference>
<dbReference type="GO" id="GO:0046872">
    <property type="term" value="F:metal ion binding"/>
    <property type="evidence" value="ECO:0007669"/>
    <property type="project" value="UniProtKB-KW"/>
</dbReference>
<dbReference type="Pfam" id="PF26257">
    <property type="entry name" value="DUF8061"/>
    <property type="match status" value="1"/>
</dbReference>
<dbReference type="EMBL" id="CP003117">
    <property type="protein sequence ID" value="AET65699.1"/>
    <property type="molecule type" value="Genomic_DNA"/>
</dbReference>
<proteinExistence type="predicted"/>
<protein>
    <submittedName>
        <fullName evidence="7">Radical SAM domain protein</fullName>
    </submittedName>
</protein>